<name>D5RPS1_9PROT</name>
<dbReference type="SUPFAM" id="SSF117987">
    <property type="entry name" value="CRISPR-associated protein"/>
    <property type="match status" value="2"/>
</dbReference>
<evidence type="ECO:0000313" key="1">
    <source>
        <dbReference type="EMBL" id="EFH10698.1"/>
    </source>
</evidence>
<dbReference type="Pfam" id="PF08798">
    <property type="entry name" value="CRISPR_assoc"/>
    <property type="match status" value="1"/>
</dbReference>
<dbReference type="OrthoDB" id="9795689at2"/>
<organism evidence="1 2">
    <name type="scientific">Pseudoroseomonas cervicalis ATCC 49957</name>
    <dbReference type="NCBI Taxonomy" id="525371"/>
    <lineage>
        <taxon>Bacteria</taxon>
        <taxon>Pseudomonadati</taxon>
        <taxon>Pseudomonadota</taxon>
        <taxon>Alphaproteobacteria</taxon>
        <taxon>Acetobacterales</taxon>
        <taxon>Roseomonadaceae</taxon>
        <taxon>Roseomonas</taxon>
    </lineage>
</organism>
<dbReference type="HOGENOM" id="CLU_080982_1_0_5"/>
<dbReference type="SMART" id="SM01101">
    <property type="entry name" value="CRISPR_assoc"/>
    <property type="match status" value="1"/>
</dbReference>
<reference evidence="1 2" key="1">
    <citation type="submission" date="2010-04" db="EMBL/GenBank/DDBJ databases">
        <authorList>
            <person name="Qin X."/>
            <person name="Bachman B."/>
            <person name="Battles P."/>
            <person name="Bell A."/>
            <person name="Bess C."/>
            <person name="Bickham C."/>
            <person name="Chaboub L."/>
            <person name="Chen D."/>
            <person name="Coyle M."/>
            <person name="Deiros D.R."/>
            <person name="Dinh H."/>
            <person name="Forbes L."/>
            <person name="Fowler G."/>
            <person name="Francisco L."/>
            <person name="Fu Q."/>
            <person name="Gubbala S."/>
            <person name="Hale W."/>
            <person name="Han Y."/>
            <person name="Hemphill L."/>
            <person name="Highlander S.K."/>
            <person name="Hirani K."/>
            <person name="Hogues M."/>
            <person name="Jackson L."/>
            <person name="Jakkamsetti A."/>
            <person name="Javaid M."/>
            <person name="Jiang H."/>
            <person name="Korchina V."/>
            <person name="Kovar C."/>
            <person name="Lara F."/>
            <person name="Lee S."/>
            <person name="Mata R."/>
            <person name="Mathew T."/>
            <person name="Moen C."/>
            <person name="Morales K."/>
            <person name="Munidasa M."/>
            <person name="Nazareth L."/>
            <person name="Ngo R."/>
            <person name="Nguyen L."/>
            <person name="Okwuonu G."/>
            <person name="Ongeri F."/>
            <person name="Patil S."/>
            <person name="Petrosino J."/>
            <person name="Pham C."/>
            <person name="Pham P."/>
            <person name="Pu L.-L."/>
            <person name="Puazo M."/>
            <person name="Raj R."/>
            <person name="Reid J."/>
            <person name="Rouhana J."/>
            <person name="Saada N."/>
            <person name="Shang Y."/>
            <person name="Simmons D."/>
            <person name="Thornton R."/>
            <person name="Warren J."/>
            <person name="Weissenberger G."/>
            <person name="Zhang J."/>
            <person name="Zhang L."/>
            <person name="Zhou C."/>
            <person name="Zhu D."/>
            <person name="Muzny D."/>
            <person name="Worley K."/>
            <person name="Gibbs R."/>
        </authorList>
    </citation>
    <scope>NUCLEOTIDE SEQUENCE [LARGE SCALE GENOMIC DNA]</scope>
    <source>
        <strain evidence="1 2">ATCC 49957</strain>
    </source>
</reference>
<dbReference type="Gene3D" id="3.30.70.1200">
    <property type="entry name" value="Crispr-associated protein, domain 1"/>
    <property type="match status" value="1"/>
</dbReference>
<gene>
    <name evidence="1" type="primary">casE</name>
    <name evidence="1" type="ORF">HMPREF0731_3083</name>
</gene>
<comment type="caution">
    <text evidence="1">The sequence shown here is derived from an EMBL/GenBank/DDBJ whole genome shotgun (WGS) entry which is preliminary data.</text>
</comment>
<sequence length="236" mass="25878">MTTLFLSRARLRQDASVAALARLLLPEAKGERVAAGHRLVWSLFAGDPAQKRDFLWREEGDGRFMLLSPSRPLDPHPLMEVESQPYTPNLAAGDRLHFVLRANPVISRSEAPGQRGKRHDVVMDALYATPRGARAEARFAALQQAGSAWLIKQGQAHGFELAAEPVVDGYERLRLPRPNPEPGKDKPPPPPAIFGVMDFAGTLRVTDPACFLAAQAKGFGRARGFGFGLMLIRRAV</sequence>
<accession>D5RPS1</accession>
<evidence type="ECO:0000313" key="2">
    <source>
        <dbReference type="Proteomes" id="UP000005324"/>
    </source>
</evidence>
<dbReference type="Gene3D" id="3.30.70.1210">
    <property type="entry name" value="Crispr-associated protein, domain 2"/>
    <property type="match status" value="1"/>
</dbReference>
<dbReference type="NCBIfam" id="TIGR01907">
    <property type="entry name" value="casE_Cse3"/>
    <property type="match status" value="1"/>
</dbReference>
<proteinExistence type="predicted"/>
<dbReference type="RefSeq" id="WP_007002113.1">
    <property type="nucleotide sequence ID" value="NZ_GG770777.1"/>
</dbReference>
<dbReference type="InterPro" id="IPR010179">
    <property type="entry name" value="CRISPR-assoc_prot_Cse3"/>
</dbReference>
<dbReference type="Proteomes" id="UP000005324">
    <property type="component" value="Unassembled WGS sequence"/>
</dbReference>
<dbReference type="AlphaFoldDB" id="D5RPS1"/>
<dbReference type="EMBL" id="ADVL01000642">
    <property type="protein sequence ID" value="EFH10698.1"/>
    <property type="molecule type" value="Genomic_DNA"/>
</dbReference>
<protein>
    <submittedName>
        <fullName evidence="1">CRISPR system CASCADE complex protein CasE</fullName>
    </submittedName>
</protein>
<dbReference type="CDD" id="cd09727">
    <property type="entry name" value="Cas6_I-E"/>
    <property type="match status" value="1"/>
</dbReference>
<keyword evidence="2" id="KW-1185">Reference proteome</keyword>